<evidence type="ECO:0000313" key="2">
    <source>
        <dbReference type="Proteomes" id="UP001054252"/>
    </source>
</evidence>
<gene>
    <name evidence="1" type="ORF">SLEP1_g32413</name>
</gene>
<keyword evidence="2" id="KW-1185">Reference proteome</keyword>
<evidence type="ECO:0000313" key="1">
    <source>
        <dbReference type="EMBL" id="GKV22551.1"/>
    </source>
</evidence>
<accession>A0AAV5KDA0</accession>
<dbReference type="Proteomes" id="UP001054252">
    <property type="component" value="Unassembled WGS sequence"/>
</dbReference>
<reference evidence="1 2" key="1">
    <citation type="journal article" date="2021" name="Commun. Biol.">
        <title>The genome of Shorea leprosula (Dipterocarpaceae) highlights the ecological relevance of drought in aseasonal tropical rainforests.</title>
        <authorList>
            <person name="Ng K.K.S."/>
            <person name="Kobayashi M.J."/>
            <person name="Fawcett J.A."/>
            <person name="Hatakeyama M."/>
            <person name="Paape T."/>
            <person name="Ng C.H."/>
            <person name="Ang C.C."/>
            <person name="Tnah L.H."/>
            <person name="Lee C.T."/>
            <person name="Nishiyama T."/>
            <person name="Sese J."/>
            <person name="O'Brien M.J."/>
            <person name="Copetti D."/>
            <person name="Mohd Noor M.I."/>
            <person name="Ong R.C."/>
            <person name="Putra M."/>
            <person name="Sireger I.Z."/>
            <person name="Indrioko S."/>
            <person name="Kosugi Y."/>
            <person name="Izuno A."/>
            <person name="Isagi Y."/>
            <person name="Lee S.L."/>
            <person name="Shimizu K.K."/>
        </authorList>
    </citation>
    <scope>NUCLEOTIDE SEQUENCE [LARGE SCALE GENOMIC DNA]</scope>
    <source>
        <strain evidence="1">214</strain>
    </source>
</reference>
<comment type="caution">
    <text evidence="1">The sequence shown here is derived from an EMBL/GenBank/DDBJ whole genome shotgun (WGS) entry which is preliminary data.</text>
</comment>
<name>A0AAV5KDA0_9ROSI</name>
<organism evidence="1 2">
    <name type="scientific">Rubroshorea leprosula</name>
    <dbReference type="NCBI Taxonomy" id="152421"/>
    <lineage>
        <taxon>Eukaryota</taxon>
        <taxon>Viridiplantae</taxon>
        <taxon>Streptophyta</taxon>
        <taxon>Embryophyta</taxon>
        <taxon>Tracheophyta</taxon>
        <taxon>Spermatophyta</taxon>
        <taxon>Magnoliopsida</taxon>
        <taxon>eudicotyledons</taxon>
        <taxon>Gunneridae</taxon>
        <taxon>Pentapetalae</taxon>
        <taxon>rosids</taxon>
        <taxon>malvids</taxon>
        <taxon>Malvales</taxon>
        <taxon>Dipterocarpaceae</taxon>
        <taxon>Rubroshorea</taxon>
    </lineage>
</organism>
<proteinExistence type="predicted"/>
<dbReference type="EMBL" id="BPVZ01000060">
    <property type="protein sequence ID" value="GKV22551.1"/>
    <property type="molecule type" value="Genomic_DNA"/>
</dbReference>
<dbReference type="AlphaFoldDB" id="A0AAV5KDA0"/>
<sequence>MGGILQRRLEERDEGKSCSSCTFCFCCCAEPRFPAAAPALLCAPCLPRTSLAPAPETCSAPVLHLCAQISCTLRQLTPAIIPLCTPAITGNHTPLCTEPVPFSLRPTVGNHTPFTPRLTALHRACTLALCAPIPHLCTPTRYSHAPASPIEKTAIPGKISIISD</sequence>
<protein>
    <submittedName>
        <fullName evidence="1">Uncharacterized protein</fullName>
    </submittedName>
</protein>